<keyword evidence="4 5" id="KW-0963">Cytoplasm</keyword>
<dbReference type="Pfam" id="PF21982">
    <property type="entry name" value="RecX_HTH1"/>
    <property type="match status" value="1"/>
</dbReference>
<comment type="similarity">
    <text evidence="2 5">Belongs to the RecX family.</text>
</comment>
<comment type="function">
    <text evidence="5">Modulates RecA activity.</text>
</comment>
<accession>A0A948T0B8</accession>
<protein>
    <recommendedName>
        <fullName evidence="3 5">Regulatory protein RecX</fullName>
    </recommendedName>
</protein>
<dbReference type="InterPro" id="IPR036388">
    <property type="entry name" value="WH-like_DNA-bd_sf"/>
</dbReference>
<dbReference type="PANTHER" id="PTHR33602:SF1">
    <property type="entry name" value="REGULATORY PROTEIN RECX FAMILY PROTEIN"/>
    <property type="match status" value="1"/>
</dbReference>
<dbReference type="InterPro" id="IPR053926">
    <property type="entry name" value="RecX_HTH_1st"/>
</dbReference>
<evidence type="ECO:0000259" key="6">
    <source>
        <dbReference type="Pfam" id="PF02631"/>
    </source>
</evidence>
<reference evidence="8" key="1">
    <citation type="journal article" date="2021" name="PeerJ">
        <title>Extensive microbial diversity within the chicken gut microbiome revealed by metagenomics and culture.</title>
        <authorList>
            <person name="Gilroy R."/>
            <person name="Ravi A."/>
            <person name="Getino M."/>
            <person name="Pursley I."/>
            <person name="Horton D.L."/>
            <person name="Alikhan N.F."/>
            <person name="Baker D."/>
            <person name="Gharbi K."/>
            <person name="Hall N."/>
            <person name="Watson M."/>
            <person name="Adriaenssens E.M."/>
            <person name="Foster-Nyarko E."/>
            <person name="Jarju S."/>
            <person name="Secka A."/>
            <person name="Antonio M."/>
            <person name="Oren A."/>
            <person name="Chaudhuri R.R."/>
            <person name="La Ragione R."/>
            <person name="Hildebrand F."/>
            <person name="Pallen M.J."/>
        </authorList>
    </citation>
    <scope>NUCLEOTIDE SEQUENCE</scope>
    <source>
        <strain evidence="8">B5_2728</strain>
    </source>
</reference>
<evidence type="ECO:0000313" key="8">
    <source>
        <dbReference type="EMBL" id="MBU3805323.1"/>
    </source>
</evidence>
<dbReference type="EMBL" id="JAHLFP010000002">
    <property type="protein sequence ID" value="MBU3805323.1"/>
    <property type="molecule type" value="Genomic_DNA"/>
</dbReference>
<sequence length="168" mass="19325">MLFEQESQSYRQALNKAMDYLSMRAYSSNELYQKLCQKLEDKPAAAAAVARCVELGMLDDEAFARQRAAQLVARGKSPMQIRAHLMEKGVERSVAQQVLEELQEEHDPVESILGLIQRQYARKLEQGKQQAVIAALARRGFSLRDIRRALESWDMEQQELDFSGWDEF</sequence>
<evidence type="ECO:0000256" key="2">
    <source>
        <dbReference type="ARBA" id="ARBA00009695"/>
    </source>
</evidence>
<feature type="domain" description="RecX first three-helical" evidence="7">
    <location>
        <begin position="13"/>
        <end position="52"/>
    </location>
</feature>
<evidence type="ECO:0000256" key="5">
    <source>
        <dbReference type="HAMAP-Rule" id="MF_01114"/>
    </source>
</evidence>
<dbReference type="HAMAP" id="MF_01114">
    <property type="entry name" value="RecX"/>
    <property type="match status" value="1"/>
</dbReference>
<comment type="subcellular location">
    <subcellularLocation>
        <location evidence="1 5">Cytoplasm</location>
    </subcellularLocation>
</comment>
<dbReference type="InterPro" id="IPR003783">
    <property type="entry name" value="Regulatory_RecX"/>
</dbReference>
<name>A0A948T0B8_9FIRM</name>
<reference evidence="8" key="2">
    <citation type="submission" date="2021-04" db="EMBL/GenBank/DDBJ databases">
        <authorList>
            <person name="Gilroy R."/>
        </authorList>
    </citation>
    <scope>NUCLEOTIDE SEQUENCE</scope>
    <source>
        <strain evidence="8">B5_2728</strain>
    </source>
</reference>
<dbReference type="PANTHER" id="PTHR33602">
    <property type="entry name" value="REGULATORY PROTEIN RECX FAMILY PROTEIN"/>
    <property type="match status" value="1"/>
</dbReference>
<dbReference type="GO" id="GO:0006282">
    <property type="term" value="P:regulation of DNA repair"/>
    <property type="evidence" value="ECO:0007669"/>
    <property type="project" value="UniProtKB-UniRule"/>
</dbReference>
<dbReference type="Gene3D" id="1.10.10.10">
    <property type="entry name" value="Winged helix-like DNA-binding domain superfamily/Winged helix DNA-binding domain"/>
    <property type="match status" value="3"/>
</dbReference>
<evidence type="ECO:0000259" key="7">
    <source>
        <dbReference type="Pfam" id="PF21982"/>
    </source>
</evidence>
<dbReference type="GO" id="GO:0005737">
    <property type="term" value="C:cytoplasm"/>
    <property type="evidence" value="ECO:0007669"/>
    <property type="project" value="UniProtKB-SubCell"/>
</dbReference>
<proteinExistence type="inferred from homology"/>
<feature type="domain" description="RecX second three-helical" evidence="6">
    <location>
        <begin position="59"/>
        <end position="99"/>
    </location>
</feature>
<dbReference type="InterPro" id="IPR053924">
    <property type="entry name" value="RecX_HTH_2nd"/>
</dbReference>
<comment type="caution">
    <text evidence="8">The sequence shown here is derived from an EMBL/GenBank/DDBJ whole genome shotgun (WGS) entry which is preliminary data.</text>
</comment>
<dbReference type="Proteomes" id="UP000713596">
    <property type="component" value="Unassembled WGS sequence"/>
</dbReference>
<dbReference type="AlphaFoldDB" id="A0A948T0B8"/>
<dbReference type="Pfam" id="PF02631">
    <property type="entry name" value="RecX_HTH2"/>
    <property type="match status" value="1"/>
</dbReference>
<evidence type="ECO:0000256" key="1">
    <source>
        <dbReference type="ARBA" id="ARBA00004496"/>
    </source>
</evidence>
<organism evidence="8 9">
    <name type="scientific">Candidatus Allofournierella pullistercoris</name>
    <dbReference type="NCBI Taxonomy" id="2838597"/>
    <lineage>
        <taxon>Bacteria</taxon>
        <taxon>Bacillati</taxon>
        <taxon>Bacillota</taxon>
        <taxon>Clostridia</taxon>
        <taxon>Eubacteriales</taxon>
        <taxon>Oscillospiraceae</taxon>
        <taxon>Allofournierella</taxon>
    </lineage>
</organism>
<gene>
    <name evidence="5" type="primary">recX</name>
    <name evidence="8" type="ORF">H9882_00250</name>
</gene>
<evidence type="ECO:0000256" key="4">
    <source>
        <dbReference type="ARBA" id="ARBA00022490"/>
    </source>
</evidence>
<evidence type="ECO:0000313" key="9">
    <source>
        <dbReference type="Proteomes" id="UP000713596"/>
    </source>
</evidence>
<evidence type="ECO:0000256" key="3">
    <source>
        <dbReference type="ARBA" id="ARBA00018111"/>
    </source>
</evidence>